<dbReference type="Gene3D" id="3.40.50.720">
    <property type="entry name" value="NAD(P)-binding Rossmann-like Domain"/>
    <property type="match status" value="2"/>
</dbReference>
<dbReference type="InterPro" id="IPR002347">
    <property type="entry name" value="SDR_fam"/>
</dbReference>
<dbReference type="Pfam" id="PF00106">
    <property type="entry name" value="adh_short"/>
    <property type="match status" value="1"/>
</dbReference>
<comment type="similarity">
    <text evidence="1">Belongs to the short-chain dehydrogenases/reductases (SDR) family.</text>
</comment>
<sequence length="276" mass="29504">MAHQFGKETTAEEVAAVLSKSIQGKTVLITGATWGGLGAEAARVIAKHGAALVIVAGRRKEALEETISNIKKEAAKEVNGYTEPIDVLINNAAIMASSYAKTEDGFEAHGGHRISPIRFTDPGFSNGDVYNKWQAYGQSKTANILFAKELSTRYKGQGVAAFSLHPGVIETNLANHLNMEEEIHGDTLGADGTPVFTAASAKLMTRKTIPQGTSTHIVAAFDPAIQEQSGSYLQDAHIDNEAARPYALDDENAKKLWELSENLVGESALVANMIDP</sequence>
<reference evidence="3 4" key="1">
    <citation type="submission" date="2016-07" db="EMBL/GenBank/DDBJ databases">
        <title>Pervasive Adenine N6-methylation of Active Genes in Fungi.</title>
        <authorList>
            <consortium name="DOE Joint Genome Institute"/>
            <person name="Mondo S.J."/>
            <person name="Dannebaum R.O."/>
            <person name="Kuo R.C."/>
            <person name="Labutti K."/>
            <person name="Haridas S."/>
            <person name="Kuo A."/>
            <person name="Salamov A."/>
            <person name="Ahrendt S.R."/>
            <person name="Lipzen A."/>
            <person name="Sullivan W."/>
            <person name="Andreopoulos W.B."/>
            <person name="Clum A."/>
            <person name="Lindquist E."/>
            <person name="Daum C."/>
            <person name="Ramamoorthy G.K."/>
            <person name="Gryganskyi A."/>
            <person name="Culley D."/>
            <person name="Magnuson J.K."/>
            <person name="James T.Y."/>
            <person name="O'Malley M.A."/>
            <person name="Stajich J.E."/>
            <person name="Spatafora J.W."/>
            <person name="Visel A."/>
            <person name="Grigoriev I.V."/>
        </authorList>
    </citation>
    <scope>NUCLEOTIDE SEQUENCE [LARGE SCALE GENOMIC DNA]</scope>
    <source>
        <strain evidence="3 4">CBS 931.73</strain>
    </source>
</reference>
<evidence type="ECO:0000256" key="2">
    <source>
        <dbReference type="ARBA" id="ARBA00023002"/>
    </source>
</evidence>
<dbReference type="EMBL" id="MCFE01000531">
    <property type="protein sequence ID" value="ORX88406.1"/>
    <property type="molecule type" value="Genomic_DNA"/>
</dbReference>
<proteinExistence type="inferred from homology"/>
<dbReference type="Proteomes" id="UP000193498">
    <property type="component" value="Unassembled WGS sequence"/>
</dbReference>
<dbReference type="STRING" id="1314790.A0A1Y1XSD1"/>
<dbReference type="AlphaFoldDB" id="A0A1Y1XSD1"/>
<dbReference type="GO" id="GO:0016491">
    <property type="term" value="F:oxidoreductase activity"/>
    <property type="evidence" value="ECO:0007669"/>
    <property type="project" value="UniProtKB-KW"/>
</dbReference>
<evidence type="ECO:0000313" key="3">
    <source>
        <dbReference type="EMBL" id="ORX88406.1"/>
    </source>
</evidence>
<dbReference type="SUPFAM" id="SSF51735">
    <property type="entry name" value="NAD(P)-binding Rossmann-fold domains"/>
    <property type="match status" value="1"/>
</dbReference>
<keyword evidence="2" id="KW-0560">Oxidoreductase</keyword>
<accession>A0A1Y1XSD1</accession>
<dbReference type="PANTHER" id="PTHR24320:SF283">
    <property type="entry name" value="RETINOL DEHYDROGENASE 11"/>
    <property type="match status" value="1"/>
</dbReference>
<evidence type="ECO:0000313" key="4">
    <source>
        <dbReference type="Proteomes" id="UP000193498"/>
    </source>
</evidence>
<dbReference type="InterPro" id="IPR036291">
    <property type="entry name" value="NAD(P)-bd_dom_sf"/>
</dbReference>
<dbReference type="InParanoid" id="A0A1Y1XSD1"/>
<organism evidence="3 4">
    <name type="scientific">Basidiobolus meristosporus CBS 931.73</name>
    <dbReference type="NCBI Taxonomy" id="1314790"/>
    <lineage>
        <taxon>Eukaryota</taxon>
        <taxon>Fungi</taxon>
        <taxon>Fungi incertae sedis</taxon>
        <taxon>Zoopagomycota</taxon>
        <taxon>Entomophthoromycotina</taxon>
        <taxon>Basidiobolomycetes</taxon>
        <taxon>Basidiobolales</taxon>
        <taxon>Basidiobolaceae</taxon>
        <taxon>Basidiobolus</taxon>
    </lineage>
</organism>
<dbReference type="PANTHER" id="PTHR24320">
    <property type="entry name" value="RETINOL DEHYDROGENASE"/>
    <property type="match status" value="1"/>
</dbReference>
<protein>
    <submittedName>
        <fullName evidence="3">NAD(P)-binding protein</fullName>
    </submittedName>
</protein>
<name>A0A1Y1XSD1_9FUNG</name>
<comment type="caution">
    <text evidence="3">The sequence shown here is derived from an EMBL/GenBank/DDBJ whole genome shotgun (WGS) entry which is preliminary data.</text>
</comment>
<dbReference type="OrthoDB" id="191139at2759"/>
<gene>
    <name evidence="3" type="ORF">K493DRAFT_411017</name>
</gene>
<dbReference type="PRINTS" id="PR00081">
    <property type="entry name" value="GDHRDH"/>
</dbReference>
<keyword evidence="4" id="KW-1185">Reference proteome</keyword>
<evidence type="ECO:0000256" key="1">
    <source>
        <dbReference type="ARBA" id="ARBA00006484"/>
    </source>
</evidence>